<evidence type="ECO:0000259" key="3">
    <source>
        <dbReference type="Pfam" id="PF01575"/>
    </source>
</evidence>
<gene>
    <name evidence="4" type="ORF">GCM10022262_03010</name>
</gene>
<dbReference type="Gene3D" id="3.10.129.10">
    <property type="entry name" value="Hotdog Thioesterase"/>
    <property type="match status" value="1"/>
</dbReference>
<dbReference type="Pfam" id="PF01575">
    <property type="entry name" value="MaoC_dehydratas"/>
    <property type="match status" value="1"/>
</dbReference>
<dbReference type="InterPro" id="IPR002539">
    <property type="entry name" value="MaoC-like_dom"/>
</dbReference>
<evidence type="ECO:0000313" key="5">
    <source>
        <dbReference type="Proteomes" id="UP001499841"/>
    </source>
</evidence>
<dbReference type="EMBL" id="BAABBA010000001">
    <property type="protein sequence ID" value="GAA4285942.1"/>
    <property type="molecule type" value="Genomic_DNA"/>
</dbReference>
<dbReference type="Proteomes" id="UP001499841">
    <property type="component" value="Unassembled WGS sequence"/>
</dbReference>
<name>A0ABP8EPR8_9MICO</name>
<reference evidence="5" key="1">
    <citation type="journal article" date="2019" name="Int. J. Syst. Evol. Microbiol.">
        <title>The Global Catalogue of Microorganisms (GCM) 10K type strain sequencing project: providing services to taxonomists for standard genome sequencing and annotation.</title>
        <authorList>
            <consortium name="The Broad Institute Genomics Platform"/>
            <consortium name="The Broad Institute Genome Sequencing Center for Infectious Disease"/>
            <person name="Wu L."/>
            <person name="Ma J."/>
        </authorList>
    </citation>
    <scope>NUCLEOTIDE SEQUENCE [LARGE SCALE GENOMIC DNA]</scope>
    <source>
        <strain evidence="5">JCM 17459</strain>
    </source>
</reference>
<dbReference type="InterPro" id="IPR003965">
    <property type="entry name" value="Fatty_acid_synthase"/>
</dbReference>
<comment type="caution">
    <text evidence="4">The sequence shown here is derived from an EMBL/GenBank/DDBJ whole genome shotgun (WGS) entry which is preliminary data.</text>
</comment>
<comment type="similarity">
    <text evidence="1">Belongs to the enoyl-CoA hydratase/isomerase family.</text>
</comment>
<evidence type="ECO:0000256" key="1">
    <source>
        <dbReference type="ARBA" id="ARBA00005254"/>
    </source>
</evidence>
<dbReference type="PRINTS" id="PR01483">
    <property type="entry name" value="FASYNTHASE"/>
</dbReference>
<dbReference type="RefSeq" id="WP_345036833.1">
    <property type="nucleotide sequence ID" value="NZ_BAABBA010000001.1"/>
</dbReference>
<proteinExistence type="inferred from homology"/>
<evidence type="ECO:0000313" key="4">
    <source>
        <dbReference type="EMBL" id="GAA4285942.1"/>
    </source>
</evidence>
<dbReference type="InterPro" id="IPR029069">
    <property type="entry name" value="HotDog_dom_sf"/>
</dbReference>
<evidence type="ECO:0000256" key="2">
    <source>
        <dbReference type="SAM" id="MobiDB-lite"/>
    </source>
</evidence>
<sequence length="341" mass="35855">MTAGPRKGTPIVRRAGADLAHTEPAGGPPSGYREEVVHAMPSLRRLYAKALGRLRTMVMARPVARGLPQVVLRVDGVRGDPAGLSEYQHLVGEPGTDALPAGYVHVLAFPLAMAVMVREDFPLPVLGLVHVGNRVDCQRQLTLDDAVTVRAWAQDAREHARGTTVDLVVEVTDASGRLAWRGVSTYLAKGRPPRGLAVAPARERGDRPDPPTVPTAVWRLAGDVGVRYAEVSGDRNPIHVSRVGARLFGFRRPIAHGMYTAARALAAAPPALRQAPFTWSVEFAKPVLLPATVAFAASPVGTGTGAGAVTGTGTGTGTGTTFAVWSPRSGAVHLTGTVVAR</sequence>
<organism evidence="4 5">
    <name type="scientific">Georgenia daeguensis</name>
    <dbReference type="NCBI Taxonomy" id="908355"/>
    <lineage>
        <taxon>Bacteria</taxon>
        <taxon>Bacillati</taxon>
        <taxon>Actinomycetota</taxon>
        <taxon>Actinomycetes</taxon>
        <taxon>Micrococcales</taxon>
        <taxon>Bogoriellaceae</taxon>
        <taxon>Georgenia</taxon>
    </lineage>
</organism>
<keyword evidence="5" id="KW-1185">Reference proteome</keyword>
<feature type="region of interest" description="Disordered" evidence="2">
    <location>
        <begin position="1"/>
        <end position="33"/>
    </location>
</feature>
<feature type="domain" description="MaoC-like" evidence="3">
    <location>
        <begin position="226"/>
        <end position="308"/>
    </location>
</feature>
<accession>A0ABP8EPR8</accession>
<dbReference type="PANTHER" id="PTHR43841">
    <property type="entry name" value="3-HYDROXYACYL-THIOESTER DEHYDRATASE HTDX-RELATED"/>
    <property type="match status" value="1"/>
</dbReference>
<protein>
    <submittedName>
        <fullName evidence="4">MaoC/PaaZ C-terminal domain-containing protein</fullName>
    </submittedName>
</protein>
<dbReference type="PANTHER" id="PTHR43841:SF1">
    <property type="entry name" value="3-HYDROXYACYL-THIOESTER DEHYDRATASE X"/>
    <property type="match status" value="1"/>
</dbReference>
<dbReference type="SUPFAM" id="SSF54637">
    <property type="entry name" value="Thioesterase/thiol ester dehydrase-isomerase"/>
    <property type="match status" value="2"/>
</dbReference>